<organism evidence="7 8">
    <name type="scientific">Cupriavidus basilensis</name>
    <dbReference type="NCBI Taxonomy" id="68895"/>
    <lineage>
        <taxon>Bacteria</taxon>
        <taxon>Pseudomonadati</taxon>
        <taxon>Pseudomonadota</taxon>
        <taxon>Betaproteobacteria</taxon>
        <taxon>Burkholderiales</taxon>
        <taxon>Burkholderiaceae</taxon>
        <taxon>Cupriavidus</taxon>
    </lineage>
</organism>
<dbReference type="InterPro" id="IPR013572">
    <property type="entry name" value="Tscrpt_reg_MAATS_C"/>
</dbReference>
<evidence type="ECO:0000313" key="8">
    <source>
        <dbReference type="Proteomes" id="UP001216674"/>
    </source>
</evidence>
<keyword evidence="3 5" id="KW-0238">DNA-binding</keyword>
<dbReference type="Proteomes" id="UP001216674">
    <property type="component" value="Unassembled WGS sequence"/>
</dbReference>
<evidence type="ECO:0000259" key="6">
    <source>
        <dbReference type="PROSITE" id="PS50977"/>
    </source>
</evidence>
<evidence type="ECO:0000256" key="5">
    <source>
        <dbReference type="PROSITE-ProRule" id="PRU00335"/>
    </source>
</evidence>
<dbReference type="PROSITE" id="PS50977">
    <property type="entry name" value="HTH_TETR_2"/>
    <property type="match status" value="1"/>
</dbReference>
<evidence type="ECO:0000256" key="2">
    <source>
        <dbReference type="ARBA" id="ARBA00023015"/>
    </source>
</evidence>
<dbReference type="PANTHER" id="PTHR30055">
    <property type="entry name" value="HTH-TYPE TRANSCRIPTIONAL REGULATOR RUTR"/>
    <property type="match status" value="1"/>
</dbReference>
<dbReference type="InterPro" id="IPR036271">
    <property type="entry name" value="Tet_transcr_reg_TetR-rel_C_sf"/>
</dbReference>
<evidence type="ECO:0000256" key="1">
    <source>
        <dbReference type="ARBA" id="ARBA00022491"/>
    </source>
</evidence>
<feature type="DNA-binding region" description="H-T-H motif" evidence="5">
    <location>
        <begin position="33"/>
        <end position="52"/>
    </location>
</feature>
<protein>
    <submittedName>
        <fullName evidence="7">TetR family transcriptional regulator</fullName>
    </submittedName>
</protein>
<dbReference type="Pfam" id="PF08361">
    <property type="entry name" value="TetR_C_2"/>
    <property type="match status" value="1"/>
</dbReference>
<keyword evidence="1" id="KW-0678">Repressor</keyword>
<proteinExistence type="predicted"/>
<dbReference type="EMBL" id="JARJLM010000004">
    <property type="protein sequence ID" value="MDF3831401.1"/>
    <property type="molecule type" value="Genomic_DNA"/>
</dbReference>
<dbReference type="Pfam" id="PF00440">
    <property type="entry name" value="TetR_N"/>
    <property type="match status" value="1"/>
</dbReference>
<accession>A0ABT6AHW5</accession>
<feature type="domain" description="HTH tetR-type" evidence="6">
    <location>
        <begin position="10"/>
        <end position="70"/>
    </location>
</feature>
<keyword evidence="8" id="KW-1185">Reference proteome</keyword>
<name>A0ABT6AHW5_9BURK</name>
<dbReference type="InterPro" id="IPR023772">
    <property type="entry name" value="DNA-bd_HTH_TetR-type_CS"/>
</dbReference>
<dbReference type="InterPro" id="IPR009057">
    <property type="entry name" value="Homeodomain-like_sf"/>
</dbReference>
<dbReference type="PROSITE" id="PS01081">
    <property type="entry name" value="HTH_TETR_1"/>
    <property type="match status" value="1"/>
</dbReference>
<reference evidence="7 8" key="1">
    <citation type="submission" date="2023-03" db="EMBL/GenBank/DDBJ databases">
        <title>Draft assemblies of triclosan tolerant bacteria isolated from returned activated sludge.</title>
        <authorList>
            <person name="Van Hamelsveld S."/>
        </authorList>
    </citation>
    <scope>NUCLEOTIDE SEQUENCE [LARGE SCALE GENOMIC DNA]</scope>
    <source>
        <strain evidence="7 8">GW210010_S58</strain>
    </source>
</reference>
<dbReference type="PANTHER" id="PTHR30055:SF240">
    <property type="entry name" value="HTH-TYPE TRANSCRIPTIONAL REGULATOR ACRR"/>
    <property type="match status" value="1"/>
</dbReference>
<dbReference type="RefSeq" id="WP_017227204.1">
    <property type="nucleotide sequence ID" value="NZ_JARJLM010000004.1"/>
</dbReference>
<dbReference type="Gene3D" id="1.10.357.10">
    <property type="entry name" value="Tetracycline Repressor, domain 2"/>
    <property type="match status" value="1"/>
</dbReference>
<comment type="caution">
    <text evidence="7">The sequence shown here is derived from an EMBL/GenBank/DDBJ whole genome shotgun (WGS) entry which is preliminary data.</text>
</comment>
<evidence type="ECO:0000256" key="4">
    <source>
        <dbReference type="ARBA" id="ARBA00023163"/>
    </source>
</evidence>
<evidence type="ECO:0000313" key="7">
    <source>
        <dbReference type="EMBL" id="MDF3831401.1"/>
    </source>
</evidence>
<sequence length="256" mass="28350">MVRRTKEEALETRHRILDAAEAVFHARGVARPSLADIAEAAGVTRGAIYWHFKNKSDVFAAMSDRVHLPLEALCAPERIASQEDPLGSIRDICAFVLRQTVENPQWRRVFEIVFHKCEMVADNGAIFERQRQSHKESAVKMLGHLRMAVERGQLPSDLDLDLAVNVFHASIGGMLSHWLFAPEDFDLEANAERVSDAFIDTLRLSPALRKGYVPRPVAKLKEEVASMCQEAQAAHVGQLAATKAAQQALPGKAQPG</sequence>
<dbReference type="SUPFAM" id="SSF46689">
    <property type="entry name" value="Homeodomain-like"/>
    <property type="match status" value="1"/>
</dbReference>
<dbReference type="InterPro" id="IPR050109">
    <property type="entry name" value="HTH-type_TetR-like_transc_reg"/>
</dbReference>
<evidence type="ECO:0000256" key="3">
    <source>
        <dbReference type="ARBA" id="ARBA00023125"/>
    </source>
</evidence>
<keyword evidence="2" id="KW-0805">Transcription regulation</keyword>
<gene>
    <name evidence="7" type="ORF">P3W85_00260</name>
</gene>
<dbReference type="PRINTS" id="PR00455">
    <property type="entry name" value="HTHTETR"/>
</dbReference>
<keyword evidence="4" id="KW-0804">Transcription</keyword>
<dbReference type="SUPFAM" id="SSF48498">
    <property type="entry name" value="Tetracyclin repressor-like, C-terminal domain"/>
    <property type="match status" value="1"/>
</dbReference>
<dbReference type="InterPro" id="IPR001647">
    <property type="entry name" value="HTH_TetR"/>
</dbReference>